<protein>
    <submittedName>
        <fullName evidence="2">Uncharacterized protein</fullName>
    </submittedName>
</protein>
<proteinExistence type="predicted"/>
<dbReference type="SUPFAM" id="SSF52833">
    <property type="entry name" value="Thioredoxin-like"/>
    <property type="match status" value="1"/>
</dbReference>
<dbReference type="GO" id="GO:0016491">
    <property type="term" value="F:oxidoreductase activity"/>
    <property type="evidence" value="ECO:0007669"/>
    <property type="project" value="InterPro"/>
</dbReference>
<dbReference type="Proteomes" id="UP000738325">
    <property type="component" value="Unassembled WGS sequence"/>
</dbReference>
<dbReference type="InterPro" id="IPR036249">
    <property type="entry name" value="Thioredoxin-like_sf"/>
</dbReference>
<evidence type="ECO:0000313" key="2">
    <source>
        <dbReference type="EMBL" id="KAG0308316.1"/>
    </source>
</evidence>
<dbReference type="InterPro" id="IPR012882">
    <property type="entry name" value="Fmp46"/>
</dbReference>
<sequence length="172" mass="18818">MSQRLPLLTIFHNPSNKFSVEALRLLKKASASHLNLFRIQLIQAKTIPPSKEQIVAATTFLGNGKVEDGLSMLLVAEAPPVKTIEEAQEVLKLKPEFLRKPLIIDWARSRAIVADPPQIVKTFVDGAGVPKPPKEPKKSKESIDSKSLQTPKASKVPKGPKTKIPSPPKAKP</sequence>
<organism evidence="2 3">
    <name type="scientific">Dissophora globulifera</name>
    <dbReference type="NCBI Taxonomy" id="979702"/>
    <lineage>
        <taxon>Eukaryota</taxon>
        <taxon>Fungi</taxon>
        <taxon>Fungi incertae sedis</taxon>
        <taxon>Mucoromycota</taxon>
        <taxon>Mortierellomycotina</taxon>
        <taxon>Mortierellomycetes</taxon>
        <taxon>Mortierellales</taxon>
        <taxon>Mortierellaceae</taxon>
        <taxon>Dissophora</taxon>
    </lineage>
</organism>
<comment type="caution">
    <text evidence="2">The sequence shown here is derived from an EMBL/GenBank/DDBJ whole genome shotgun (WGS) entry which is preliminary data.</text>
</comment>
<dbReference type="Pfam" id="PF07955">
    <property type="entry name" value="DUF1687"/>
    <property type="match status" value="1"/>
</dbReference>
<feature type="compositionally biased region" description="Basic and acidic residues" evidence="1">
    <location>
        <begin position="132"/>
        <end position="144"/>
    </location>
</feature>
<name>A0A9P6UKN3_9FUNG</name>
<reference evidence="2" key="1">
    <citation type="journal article" date="2020" name="Fungal Divers.">
        <title>Resolving the Mortierellaceae phylogeny through synthesis of multi-gene phylogenetics and phylogenomics.</title>
        <authorList>
            <person name="Vandepol N."/>
            <person name="Liber J."/>
            <person name="Desiro A."/>
            <person name="Na H."/>
            <person name="Kennedy M."/>
            <person name="Barry K."/>
            <person name="Grigoriev I.V."/>
            <person name="Miller A.N."/>
            <person name="O'Donnell K."/>
            <person name="Stajich J.E."/>
            <person name="Bonito G."/>
        </authorList>
    </citation>
    <scope>NUCLEOTIDE SEQUENCE</scope>
    <source>
        <strain evidence="2">REB-010B</strain>
    </source>
</reference>
<evidence type="ECO:0000256" key="1">
    <source>
        <dbReference type="SAM" id="MobiDB-lite"/>
    </source>
</evidence>
<dbReference type="OrthoDB" id="59229at2759"/>
<dbReference type="AlphaFoldDB" id="A0A9P6UKN3"/>
<keyword evidence="3" id="KW-1185">Reference proteome</keyword>
<gene>
    <name evidence="2" type="ORF">BGZ99_001172</name>
</gene>
<dbReference type="GO" id="GO:0005739">
    <property type="term" value="C:mitochondrion"/>
    <property type="evidence" value="ECO:0007669"/>
    <property type="project" value="InterPro"/>
</dbReference>
<evidence type="ECO:0000313" key="3">
    <source>
        <dbReference type="Proteomes" id="UP000738325"/>
    </source>
</evidence>
<dbReference type="EMBL" id="JAAAIP010001286">
    <property type="protein sequence ID" value="KAG0308316.1"/>
    <property type="molecule type" value="Genomic_DNA"/>
</dbReference>
<feature type="region of interest" description="Disordered" evidence="1">
    <location>
        <begin position="124"/>
        <end position="172"/>
    </location>
</feature>
<accession>A0A9P6UKN3</accession>
<dbReference type="Gene3D" id="3.40.30.10">
    <property type="entry name" value="Glutaredoxin"/>
    <property type="match status" value="1"/>
</dbReference>